<keyword evidence="7" id="KW-0460">Magnesium</keyword>
<dbReference type="InterPro" id="IPR036849">
    <property type="entry name" value="Enolase-like_C_sf"/>
</dbReference>
<evidence type="ECO:0000313" key="10">
    <source>
        <dbReference type="EMBL" id="MBP2362284.1"/>
    </source>
</evidence>
<dbReference type="InterPro" id="IPR013341">
    <property type="entry name" value="Mandelate_racemase_N_dom"/>
</dbReference>
<keyword evidence="6" id="KW-0479">Metal-binding</keyword>
<comment type="pathway">
    <text evidence="3">Carbohydrate acid metabolism; D-glucarate degradation; 2,5-dioxopentanoate from D-glucarate: step 1/2.</text>
</comment>
<dbReference type="GO" id="GO:0008872">
    <property type="term" value="F:glucarate dehydratase activity"/>
    <property type="evidence" value="ECO:0007669"/>
    <property type="project" value="UniProtKB-EC"/>
</dbReference>
<dbReference type="Gene3D" id="3.20.20.120">
    <property type="entry name" value="Enolase-like C-terminal domain"/>
    <property type="match status" value="1"/>
</dbReference>
<comment type="caution">
    <text evidence="10">The sequence shown here is derived from an EMBL/GenBank/DDBJ whole genome shotgun (WGS) entry which is preliminary data.</text>
</comment>
<comment type="cofactor">
    <cofactor evidence="2">
        <name>Mg(2+)</name>
        <dbReference type="ChEBI" id="CHEBI:18420"/>
    </cofactor>
</comment>
<dbReference type="Pfam" id="PF02746">
    <property type="entry name" value="MR_MLE_N"/>
    <property type="match status" value="1"/>
</dbReference>
<dbReference type="RefSeq" id="WP_209470826.1">
    <property type="nucleotide sequence ID" value="NZ_JAGINS010000001.1"/>
</dbReference>
<evidence type="ECO:0000256" key="4">
    <source>
        <dbReference type="ARBA" id="ARBA00009938"/>
    </source>
</evidence>
<evidence type="ECO:0000256" key="2">
    <source>
        <dbReference type="ARBA" id="ARBA00001946"/>
    </source>
</evidence>
<evidence type="ECO:0000259" key="9">
    <source>
        <dbReference type="SMART" id="SM00922"/>
    </source>
</evidence>
<comment type="similarity">
    <text evidence="4">Belongs to the mandelate racemase/muconate lactonizing enzyme family. GlucD subfamily.</text>
</comment>
<evidence type="ECO:0000313" key="11">
    <source>
        <dbReference type="Proteomes" id="UP001519311"/>
    </source>
</evidence>
<organism evidence="10 11">
    <name type="scientific">Streptomyces clavifer</name>
    <dbReference type="NCBI Taxonomy" id="68188"/>
    <lineage>
        <taxon>Bacteria</taxon>
        <taxon>Bacillati</taxon>
        <taxon>Actinomycetota</taxon>
        <taxon>Actinomycetes</taxon>
        <taxon>Kitasatosporales</taxon>
        <taxon>Streptomycetaceae</taxon>
        <taxon>Streptomyces</taxon>
    </lineage>
</organism>
<dbReference type="Gene3D" id="3.30.390.10">
    <property type="entry name" value="Enolase-like, N-terminal domain"/>
    <property type="match status" value="1"/>
</dbReference>
<dbReference type="PANTHER" id="PTHR48080">
    <property type="entry name" value="D-GALACTONATE DEHYDRATASE-RELATED"/>
    <property type="match status" value="1"/>
</dbReference>
<evidence type="ECO:0000256" key="3">
    <source>
        <dbReference type="ARBA" id="ARBA00005183"/>
    </source>
</evidence>
<evidence type="ECO:0000256" key="1">
    <source>
        <dbReference type="ARBA" id="ARBA00001426"/>
    </source>
</evidence>
<dbReference type="Proteomes" id="UP001519311">
    <property type="component" value="Unassembled WGS sequence"/>
</dbReference>
<keyword evidence="11" id="KW-1185">Reference proteome</keyword>
<dbReference type="SFLD" id="SFLDG00055">
    <property type="entry name" value="glucarate_dehydratase"/>
    <property type="match status" value="1"/>
</dbReference>
<dbReference type="SFLD" id="SFLDS00001">
    <property type="entry name" value="Enolase"/>
    <property type="match status" value="1"/>
</dbReference>
<name>A0ABS4VED1_9ACTN</name>
<dbReference type="InterPro" id="IPR029065">
    <property type="entry name" value="Enolase_C-like"/>
</dbReference>
<dbReference type="InterPro" id="IPR034598">
    <property type="entry name" value="GlucD-like"/>
</dbReference>
<dbReference type="CDD" id="cd03323">
    <property type="entry name" value="D-glucarate_dehydratase"/>
    <property type="match status" value="1"/>
</dbReference>
<dbReference type="InterPro" id="IPR013342">
    <property type="entry name" value="Mandelate_racemase_C"/>
</dbReference>
<evidence type="ECO:0000256" key="5">
    <source>
        <dbReference type="ARBA" id="ARBA00011973"/>
    </source>
</evidence>
<dbReference type="PANTHER" id="PTHR48080:SF4">
    <property type="entry name" value="GLUCARATE DEHYDRATASE"/>
    <property type="match status" value="1"/>
</dbReference>
<evidence type="ECO:0000256" key="8">
    <source>
        <dbReference type="ARBA" id="ARBA00023239"/>
    </source>
</evidence>
<sequence>MDTALLIDDVRLTPILIADPPLLNTQGVHQPYTPRLIVEVVTRGGVTGIGETYGDGTYLDLAEPLSRALPGRSVSDLNGLFALADEVCGDSRAADERVDAGGLRGVQTADKLRLSVVSGFEVACLDALGKTLGLPVHALLGGKVRDSVEYSGYLFYRWAAHPEGGERDDWGAALDPDGVVAQARRFARDHGFTSFKLKGGVFEPDAEIAAVRALAEAFPGQPLRLDPNGAWSVETSLYVADQLEGVLEYLEDPASGTAAMAEVSAGTGLPLATNMCVTTLAELPEAFARDAVQVLLSDHHYWGGLHRTRELAAICRTFGVGLSMHSNTHLGISLAAMTHVAATVPNLDYACDSHYPWQTEDVITTRHTFRDGRLAVSDVPGLGVELDRDRLAALHRRWLDDDGTMRARDDAAAMRKADPEWVTPPIPRW</sequence>
<dbReference type="EC" id="4.2.1.40" evidence="5"/>
<dbReference type="SMART" id="SM00922">
    <property type="entry name" value="MR_MLE"/>
    <property type="match status" value="1"/>
</dbReference>
<dbReference type="InterPro" id="IPR029017">
    <property type="entry name" value="Enolase-like_N"/>
</dbReference>
<dbReference type="SUPFAM" id="SSF54826">
    <property type="entry name" value="Enolase N-terminal domain-like"/>
    <property type="match status" value="1"/>
</dbReference>
<dbReference type="SUPFAM" id="SSF51604">
    <property type="entry name" value="Enolase C-terminal domain-like"/>
    <property type="match status" value="1"/>
</dbReference>
<evidence type="ECO:0000256" key="6">
    <source>
        <dbReference type="ARBA" id="ARBA00022723"/>
    </source>
</evidence>
<reference evidence="10 11" key="1">
    <citation type="submission" date="2021-03" db="EMBL/GenBank/DDBJ databases">
        <title>Sequencing the genomes of 1000 actinobacteria strains.</title>
        <authorList>
            <person name="Klenk H.-P."/>
        </authorList>
    </citation>
    <scope>NUCLEOTIDE SEQUENCE [LARGE SCALE GENOMIC DNA]</scope>
    <source>
        <strain evidence="10 11">DSM 40843</strain>
    </source>
</reference>
<gene>
    <name evidence="10" type="ORF">JOF59_004684</name>
</gene>
<dbReference type="InterPro" id="IPR034593">
    <property type="entry name" value="DgoD-like"/>
</dbReference>
<protein>
    <recommendedName>
        <fullName evidence="5">glucarate dehydratase</fullName>
        <ecNumber evidence="5">4.2.1.40</ecNumber>
    </recommendedName>
</protein>
<dbReference type="EMBL" id="JAGINS010000001">
    <property type="protein sequence ID" value="MBP2362284.1"/>
    <property type="molecule type" value="Genomic_DNA"/>
</dbReference>
<proteinExistence type="inferred from homology"/>
<dbReference type="Pfam" id="PF13378">
    <property type="entry name" value="MR_MLE_C"/>
    <property type="match status" value="1"/>
</dbReference>
<accession>A0ABS4VED1</accession>
<feature type="domain" description="Mandelate racemase/muconate lactonizing enzyme C-terminal" evidence="9">
    <location>
        <begin position="176"/>
        <end position="270"/>
    </location>
</feature>
<comment type="catalytic activity">
    <reaction evidence="1">
        <text>D-glucarate = 5-dehydro-4-deoxy-D-glucarate + H2O</text>
        <dbReference type="Rhea" id="RHEA:14573"/>
        <dbReference type="ChEBI" id="CHEBI:15377"/>
        <dbReference type="ChEBI" id="CHEBI:30612"/>
        <dbReference type="ChEBI" id="CHEBI:42819"/>
        <dbReference type="EC" id="4.2.1.40"/>
    </reaction>
</comment>
<evidence type="ECO:0000256" key="7">
    <source>
        <dbReference type="ARBA" id="ARBA00022842"/>
    </source>
</evidence>
<keyword evidence="8 10" id="KW-0456">Lyase</keyword>